<dbReference type="Proteomes" id="UP000828048">
    <property type="component" value="Chromosome 11"/>
</dbReference>
<gene>
    <name evidence="1" type="ORF">Vadar_030957</name>
</gene>
<evidence type="ECO:0000313" key="2">
    <source>
        <dbReference type="Proteomes" id="UP000828048"/>
    </source>
</evidence>
<name>A0ACB7YT15_9ERIC</name>
<keyword evidence="2" id="KW-1185">Reference proteome</keyword>
<accession>A0ACB7YT15</accession>
<protein>
    <submittedName>
        <fullName evidence="1">Uncharacterized protein</fullName>
    </submittedName>
</protein>
<evidence type="ECO:0000313" key="1">
    <source>
        <dbReference type="EMBL" id="KAH7855954.1"/>
    </source>
</evidence>
<proteinExistence type="predicted"/>
<organism evidence="1 2">
    <name type="scientific">Vaccinium darrowii</name>
    <dbReference type="NCBI Taxonomy" id="229202"/>
    <lineage>
        <taxon>Eukaryota</taxon>
        <taxon>Viridiplantae</taxon>
        <taxon>Streptophyta</taxon>
        <taxon>Embryophyta</taxon>
        <taxon>Tracheophyta</taxon>
        <taxon>Spermatophyta</taxon>
        <taxon>Magnoliopsida</taxon>
        <taxon>eudicotyledons</taxon>
        <taxon>Gunneridae</taxon>
        <taxon>Pentapetalae</taxon>
        <taxon>asterids</taxon>
        <taxon>Ericales</taxon>
        <taxon>Ericaceae</taxon>
        <taxon>Vaccinioideae</taxon>
        <taxon>Vaccinieae</taxon>
        <taxon>Vaccinium</taxon>
    </lineage>
</organism>
<sequence>MMHLGPLSKLSGISHRYCSLAQKIGFQGGAETIKGMGIYFDRWLIVMKEREPNPFKGFIQTLAVVVGGEKDAREKICSVSLGHYNVFGALIDETTALQIKALPREWTPGDIDCGYSDLDVEDDITYYIQKDNAEGLRSLLTYPDEAVLNGRMMIPQGVSNQFCH</sequence>
<comment type="caution">
    <text evidence="1">The sequence shown here is derived from an EMBL/GenBank/DDBJ whole genome shotgun (WGS) entry which is preliminary data.</text>
</comment>
<dbReference type="EMBL" id="CM037161">
    <property type="protein sequence ID" value="KAH7855954.1"/>
    <property type="molecule type" value="Genomic_DNA"/>
</dbReference>
<reference evidence="1 2" key="1">
    <citation type="journal article" date="2021" name="Hortic Res">
        <title>High-quality reference genome and annotation aids understanding of berry development for evergreen blueberry (Vaccinium darrowii).</title>
        <authorList>
            <person name="Yu J."/>
            <person name="Hulse-Kemp A.M."/>
            <person name="Babiker E."/>
            <person name="Staton M."/>
        </authorList>
    </citation>
    <scope>NUCLEOTIDE SEQUENCE [LARGE SCALE GENOMIC DNA]</scope>
    <source>
        <strain evidence="2">cv. NJ 8807/NJ 8810</strain>
        <tissue evidence="1">Young leaf</tissue>
    </source>
</reference>